<dbReference type="CDD" id="cd01700">
    <property type="entry name" value="PolY_Pol_V_umuC"/>
    <property type="match status" value="1"/>
</dbReference>
<evidence type="ECO:0000256" key="4">
    <source>
        <dbReference type="ARBA" id="ARBA00023204"/>
    </source>
</evidence>
<dbReference type="AlphaFoldDB" id="A0A2A2G887"/>
<dbReference type="InterPro" id="IPR043502">
    <property type="entry name" value="DNA/RNA_pol_sf"/>
</dbReference>
<keyword evidence="2" id="KW-0227">DNA damage</keyword>
<evidence type="ECO:0000313" key="8">
    <source>
        <dbReference type="Proteomes" id="UP000218831"/>
    </source>
</evidence>
<keyword evidence="3" id="KW-0741">SOS mutagenesis</keyword>
<dbReference type="GO" id="GO:0003684">
    <property type="term" value="F:damaged DNA binding"/>
    <property type="evidence" value="ECO:0007669"/>
    <property type="project" value="InterPro"/>
</dbReference>
<name>A0A2A2G887_9BACT</name>
<keyword evidence="4" id="KW-0234">DNA repair</keyword>
<gene>
    <name evidence="7" type="ORF">CK503_12310</name>
</gene>
<keyword evidence="5" id="KW-0742">SOS response</keyword>
<dbReference type="GO" id="GO:0005829">
    <property type="term" value="C:cytosol"/>
    <property type="evidence" value="ECO:0007669"/>
    <property type="project" value="TreeGrafter"/>
</dbReference>
<proteinExistence type="inferred from homology"/>
<evidence type="ECO:0000256" key="2">
    <source>
        <dbReference type="ARBA" id="ARBA00022763"/>
    </source>
</evidence>
<dbReference type="Pfam" id="PF11799">
    <property type="entry name" value="IMS_C"/>
    <property type="match status" value="1"/>
</dbReference>
<protein>
    <recommendedName>
        <fullName evidence="6">UmuC domain-containing protein</fullName>
    </recommendedName>
</protein>
<dbReference type="RefSeq" id="WP_095607119.1">
    <property type="nucleotide sequence ID" value="NZ_NSKE01000008.1"/>
</dbReference>
<dbReference type="InterPro" id="IPR001126">
    <property type="entry name" value="UmuC"/>
</dbReference>
<dbReference type="PROSITE" id="PS50173">
    <property type="entry name" value="UMUC"/>
    <property type="match status" value="1"/>
</dbReference>
<dbReference type="PANTHER" id="PTHR11076:SF34">
    <property type="entry name" value="PROTEIN UMUC"/>
    <property type="match status" value="1"/>
</dbReference>
<dbReference type="Pfam" id="PF13438">
    <property type="entry name" value="DUF4113"/>
    <property type="match status" value="1"/>
</dbReference>
<sequence length="428" mass="48242">MSKSVYALIDCNNFYASCERVFDPQLRGKPIAILSNNDGCIIARSDEAKRAGVEMGAPEFKIRDLIKEKDIVLKSSNYALYGDMSRRVMETLRHLTPKVEPYSIDEAFIEFPKLIAKDLDRFGKEIKTTVKQWTGLPVSVGIAPSKTLAKIANETAKSNPQHKGVLNLVDNSQLDNLLKETKLTDIWGIGAGLSQRLFKEGIQNAFQLKQQVSRKEWVRNKLSVKGLRTVMELNGEPCLDIEHVGDARKGIMTSRSFGKAVTDKKDLSEAIAQFISIAAEKLRAQHSVASLLHITLRTNKYSNYKSKYKYGIEFPLQMPTANTSHLIKCGHACLDKLYQRDLRYKKAAVMLTGILPESEVQQDLFSKNNYTASEHNLMQKVDDINTKYGSGTTHFASTGIEKSWQMKQEHLSAKYTTQWDELAEIQVD</sequence>
<dbReference type="SUPFAM" id="SSF56672">
    <property type="entry name" value="DNA/RNA polymerases"/>
    <property type="match status" value="1"/>
</dbReference>
<dbReference type="GO" id="GO:0006281">
    <property type="term" value="P:DNA repair"/>
    <property type="evidence" value="ECO:0007669"/>
    <property type="project" value="UniProtKB-KW"/>
</dbReference>
<dbReference type="Gene3D" id="3.30.70.270">
    <property type="match status" value="1"/>
</dbReference>
<dbReference type="OrthoDB" id="9808813at2"/>
<dbReference type="GO" id="GO:0009432">
    <property type="term" value="P:SOS response"/>
    <property type="evidence" value="ECO:0007669"/>
    <property type="project" value="UniProtKB-KW"/>
</dbReference>
<dbReference type="PANTHER" id="PTHR11076">
    <property type="entry name" value="DNA REPAIR POLYMERASE UMUC / TRANSFERASE FAMILY MEMBER"/>
    <property type="match status" value="1"/>
</dbReference>
<evidence type="ECO:0000256" key="3">
    <source>
        <dbReference type="ARBA" id="ARBA00023199"/>
    </source>
</evidence>
<comment type="similarity">
    <text evidence="1">Belongs to the DNA polymerase type-Y family.</text>
</comment>
<dbReference type="InterPro" id="IPR050116">
    <property type="entry name" value="DNA_polymerase-Y"/>
</dbReference>
<comment type="caution">
    <text evidence="7">The sequence shown here is derived from an EMBL/GenBank/DDBJ whole genome shotgun (WGS) entry which is preliminary data.</text>
</comment>
<dbReference type="Gene3D" id="3.40.1170.60">
    <property type="match status" value="1"/>
</dbReference>
<evidence type="ECO:0000256" key="5">
    <source>
        <dbReference type="ARBA" id="ARBA00023236"/>
    </source>
</evidence>
<organism evidence="7 8">
    <name type="scientific">Fodinibius salipaludis</name>
    <dbReference type="NCBI Taxonomy" id="2032627"/>
    <lineage>
        <taxon>Bacteria</taxon>
        <taxon>Pseudomonadati</taxon>
        <taxon>Balneolota</taxon>
        <taxon>Balneolia</taxon>
        <taxon>Balneolales</taxon>
        <taxon>Balneolaceae</taxon>
        <taxon>Fodinibius</taxon>
    </lineage>
</organism>
<dbReference type="GO" id="GO:0003887">
    <property type="term" value="F:DNA-directed DNA polymerase activity"/>
    <property type="evidence" value="ECO:0007669"/>
    <property type="project" value="TreeGrafter"/>
</dbReference>
<accession>A0A2A2G887</accession>
<dbReference type="InterPro" id="IPR017961">
    <property type="entry name" value="DNA_pol_Y-fam_little_finger"/>
</dbReference>
<dbReference type="EMBL" id="NSKE01000008">
    <property type="protein sequence ID" value="PAU93508.1"/>
    <property type="molecule type" value="Genomic_DNA"/>
</dbReference>
<evidence type="ECO:0000259" key="6">
    <source>
        <dbReference type="PROSITE" id="PS50173"/>
    </source>
</evidence>
<dbReference type="GO" id="GO:0042276">
    <property type="term" value="P:error-prone translesion synthesis"/>
    <property type="evidence" value="ECO:0007669"/>
    <property type="project" value="TreeGrafter"/>
</dbReference>
<dbReference type="Proteomes" id="UP000218831">
    <property type="component" value="Unassembled WGS sequence"/>
</dbReference>
<evidence type="ECO:0000256" key="1">
    <source>
        <dbReference type="ARBA" id="ARBA00010945"/>
    </source>
</evidence>
<dbReference type="InterPro" id="IPR025188">
    <property type="entry name" value="DUF4113"/>
</dbReference>
<dbReference type="InterPro" id="IPR043128">
    <property type="entry name" value="Rev_trsase/Diguanyl_cyclase"/>
</dbReference>
<evidence type="ECO:0000313" key="7">
    <source>
        <dbReference type="EMBL" id="PAU93508.1"/>
    </source>
</evidence>
<feature type="domain" description="UmuC" evidence="6">
    <location>
        <begin position="6"/>
        <end position="190"/>
    </location>
</feature>
<reference evidence="7 8" key="1">
    <citation type="submission" date="2017-08" db="EMBL/GenBank/DDBJ databases">
        <title>Aliifodinibius alkalisoli sp. nov., isolated from saline alkaline soil.</title>
        <authorList>
            <person name="Liu D."/>
            <person name="Zhang G."/>
        </authorList>
    </citation>
    <scope>NUCLEOTIDE SEQUENCE [LARGE SCALE GENOMIC DNA]</scope>
    <source>
        <strain evidence="7 8">WN023</strain>
    </source>
</reference>
<dbReference type="Pfam" id="PF00817">
    <property type="entry name" value="IMS"/>
    <property type="match status" value="1"/>
</dbReference>
<keyword evidence="8" id="KW-1185">Reference proteome</keyword>